<dbReference type="PANTHER" id="PTHR30606:SF10">
    <property type="entry name" value="PHOSPHATIDYLINOSITOL MANNOSIDE ACYLTRANSFERASE"/>
    <property type="match status" value="1"/>
</dbReference>
<comment type="subcellular location">
    <subcellularLocation>
        <location evidence="1">Cell inner membrane</location>
    </subcellularLocation>
</comment>
<keyword evidence="3" id="KW-0997">Cell inner membrane</keyword>
<dbReference type="CDD" id="cd07984">
    <property type="entry name" value="LPLAT_LABLAT-like"/>
    <property type="match status" value="1"/>
</dbReference>
<dbReference type="OrthoDB" id="9801955at2"/>
<reference evidence="9 10" key="1">
    <citation type="submission" date="2013-02" db="EMBL/GenBank/DDBJ databases">
        <title>A novel strain isolated from Lonar lake, Maharashtra, India.</title>
        <authorList>
            <person name="Singh A."/>
        </authorList>
    </citation>
    <scope>NUCLEOTIDE SEQUENCE [LARGE SCALE GENOMIC DNA]</scope>
    <source>
        <strain evidence="9 10">AK24</strain>
    </source>
</reference>
<dbReference type="GO" id="GO:0016746">
    <property type="term" value="F:acyltransferase activity"/>
    <property type="evidence" value="ECO:0007669"/>
    <property type="project" value="UniProtKB-KW"/>
</dbReference>
<dbReference type="PANTHER" id="PTHR30606">
    <property type="entry name" value="LIPID A BIOSYNTHESIS LAUROYL ACYLTRANSFERASE"/>
    <property type="match status" value="1"/>
</dbReference>
<keyword evidence="6 9" id="KW-0012">Acyltransferase</keyword>
<comment type="caution">
    <text evidence="9">The sequence shown here is derived from an EMBL/GenBank/DDBJ whole genome shotgun (WGS) entry which is preliminary data.</text>
</comment>
<feature type="compositionally biased region" description="Basic and acidic residues" evidence="7">
    <location>
        <begin position="290"/>
        <end position="299"/>
    </location>
</feature>
<keyword evidence="5 8" id="KW-0472">Membrane</keyword>
<evidence type="ECO:0000256" key="5">
    <source>
        <dbReference type="ARBA" id="ARBA00023136"/>
    </source>
</evidence>
<evidence type="ECO:0000256" key="6">
    <source>
        <dbReference type="ARBA" id="ARBA00023315"/>
    </source>
</evidence>
<keyword evidence="4 9" id="KW-0808">Transferase</keyword>
<dbReference type="GO" id="GO:0005886">
    <property type="term" value="C:plasma membrane"/>
    <property type="evidence" value="ECO:0007669"/>
    <property type="project" value="UniProtKB-SubCell"/>
</dbReference>
<evidence type="ECO:0000256" key="7">
    <source>
        <dbReference type="SAM" id="MobiDB-lite"/>
    </source>
</evidence>
<keyword evidence="8" id="KW-0812">Transmembrane</keyword>
<proteinExistence type="predicted"/>
<dbReference type="Proteomes" id="UP000013909">
    <property type="component" value="Unassembled WGS sequence"/>
</dbReference>
<dbReference type="STRING" id="1232681.ADIS_0679"/>
<accession>R7ZXI5</accession>
<keyword evidence="10" id="KW-1185">Reference proteome</keyword>
<evidence type="ECO:0000256" key="3">
    <source>
        <dbReference type="ARBA" id="ARBA00022519"/>
    </source>
</evidence>
<dbReference type="Pfam" id="PF03279">
    <property type="entry name" value="Lip_A_acyltrans"/>
    <property type="match status" value="1"/>
</dbReference>
<keyword evidence="2" id="KW-1003">Cell membrane</keyword>
<dbReference type="RefSeq" id="WP_010852827.1">
    <property type="nucleotide sequence ID" value="NZ_AQHR01000022.1"/>
</dbReference>
<evidence type="ECO:0000256" key="1">
    <source>
        <dbReference type="ARBA" id="ARBA00004533"/>
    </source>
</evidence>
<dbReference type="GO" id="GO:0009247">
    <property type="term" value="P:glycolipid biosynthetic process"/>
    <property type="evidence" value="ECO:0007669"/>
    <property type="project" value="UniProtKB-ARBA"/>
</dbReference>
<organism evidence="9 10">
    <name type="scientific">Lunatimonas lonarensis</name>
    <dbReference type="NCBI Taxonomy" id="1232681"/>
    <lineage>
        <taxon>Bacteria</taxon>
        <taxon>Pseudomonadati</taxon>
        <taxon>Bacteroidota</taxon>
        <taxon>Cytophagia</taxon>
        <taxon>Cytophagales</taxon>
        <taxon>Cyclobacteriaceae</taxon>
    </lineage>
</organism>
<feature type="region of interest" description="Disordered" evidence="7">
    <location>
        <begin position="278"/>
        <end position="299"/>
    </location>
</feature>
<evidence type="ECO:0000313" key="10">
    <source>
        <dbReference type="Proteomes" id="UP000013909"/>
    </source>
</evidence>
<dbReference type="AlphaFoldDB" id="R7ZXI5"/>
<dbReference type="InterPro" id="IPR004960">
    <property type="entry name" value="LipA_acyltrans"/>
</dbReference>
<evidence type="ECO:0000256" key="4">
    <source>
        <dbReference type="ARBA" id="ARBA00022679"/>
    </source>
</evidence>
<gene>
    <name evidence="9" type="ORF">ADIS_0679</name>
</gene>
<dbReference type="EC" id="2.3.1.-" evidence="9"/>
<name>R7ZXI5_9BACT</name>
<keyword evidence="8" id="KW-1133">Transmembrane helix</keyword>
<evidence type="ECO:0000313" key="9">
    <source>
        <dbReference type="EMBL" id="EON78782.1"/>
    </source>
</evidence>
<evidence type="ECO:0000256" key="8">
    <source>
        <dbReference type="SAM" id="Phobius"/>
    </source>
</evidence>
<evidence type="ECO:0000256" key="2">
    <source>
        <dbReference type="ARBA" id="ARBA00022475"/>
    </source>
</evidence>
<protein>
    <submittedName>
        <fullName evidence="9">Lipid A biosynthesis lauroyl acyltransferase</fullName>
        <ecNumber evidence="9">2.3.1.-</ecNumber>
    </submittedName>
</protein>
<sequence length="299" mass="34732">MLFFKALSLLPTGVLYLISDCFYLIAYYLIGYRKRVVRENLAYAFPEKTKVQRKAIEKIFFRNLTDSFVETIKLLTLSESEIDKRYKLVNPELVTDRVRQGEVIIGVQAHFFNWEGHVVAMNRQLNKACETVYLKVSNPVFELLMRSIRSRFGGSLVERNSFIKHLIANRNTPRMIGLAADQRPQFSESRYWATFMNREAPFFEGAEKMAKKFSSPVIYGEIEKTKRGHYRYTYHLLASPPYKDTAPHSITDAYIAAVEANIRKNPSIYLWSHNRWKEKKSTGNSTFEPEPDKSGLRTG</sequence>
<feature type="transmembrane region" description="Helical" evidence="8">
    <location>
        <begin position="6"/>
        <end position="30"/>
    </location>
</feature>
<dbReference type="EMBL" id="AQHR01000022">
    <property type="protein sequence ID" value="EON78782.1"/>
    <property type="molecule type" value="Genomic_DNA"/>
</dbReference>